<dbReference type="AlphaFoldDB" id="A0A7J8NKN6"/>
<proteinExistence type="predicted"/>
<name>A0A7J8NKN6_9ROSI</name>
<dbReference type="PANTHER" id="PTHR47481">
    <property type="match status" value="1"/>
</dbReference>
<keyword evidence="2" id="KW-1185">Reference proteome</keyword>
<evidence type="ECO:0000313" key="2">
    <source>
        <dbReference type="Proteomes" id="UP000593572"/>
    </source>
</evidence>
<comment type="caution">
    <text evidence="1">The sequence shown here is derived from an EMBL/GenBank/DDBJ whole genome shotgun (WGS) entry which is preliminary data.</text>
</comment>
<reference evidence="1 2" key="1">
    <citation type="journal article" date="2019" name="Genome Biol. Evol.">
        <title>Insights into the evolution of the New World diploid cottons (Gossypium, subgenus Houzingenia) based on genome sequencing.</title>
        <authorList>
            <person name="Grover C.E."/>
            <person name="Arick M.A. 2nd"/>
            <person name="Thrash A."/>
            <person name="Conover J.L."/>
            <person name="Sanders W.S."/>
            <person name="Peterson D.G."/>
            <person name="Frelichowski J.E."/>
            <person name="Scheffler J.A."/>
            <person name="Scheffler B.E."/>
            <person name="Wendel J.F."/>
        </authorList>
    </citation>
    <scope>NUCLEOTIDE SEQUENCE [LARGE SCALE GENOMIC DNA]</scope>
    <source>
        <strain evidence="1">157</strain>
        <tissue evidence="1">Leaf</tissue>
    </source>
</reference>
<dbReference type="PANTHER" id="PTHR47481:SF30">
    <property type="entry name" value="CCHC-TYPE DOMAIN-CONTAINING PROTEIN"/>
    <property type="match status" value="1"/>
</dbReference>
<organism evidence="1 2">
    <name type="scientific">Gossypium lobatum</name>
    <dbReference type="NCBI Taxonomy" id="34289"/>
    <lineage>
        <taxon>Eukaryota</taxon>
        <taxon>Viridiplantae</taxon>
        <taxon>Streptophyta</taxon>
        <taxon>Embryophyta</taxon>
        <taxon>Tracheophyta</taxon>
        <taxon>Spermatophyta</taxon>
        <taxon>Magnoliopsida</taxon>
        <taxon>eudicotyledons</taxon>
        <taxon>Gunneridae</taxon>
        <taxon>Pentapetalae</taxon>
        <taxon>rosids</taxon>
        <taxon>malvids</taxon>
        <taxon>Malvales</taxon>
        <taxon>Malvaceae</taxon>
        <taxon>Malvoideae</taxon>
        <taxon>Gossypium</taxon>
    </lineage>
</organism>
<gene>
    <name evidence="1" type="ORF">Golob_025248</name>
</gene>
<evidence type="ECO:0008006" key="3">
    <source>
        <dbReference type="Google" id="ProtNLM"/>
    </source>
</evidence>
<protein>
    <recommendedName>
        <fullName evidence="3">Retrovirus-related Pol polyprotein from transposon TNT 1-94</fullName>
    </recommendedName>
</protein>
<evidence type="ECO:0000313" key="1">
    <source>
        <dbReference type="EMBL" id="MBA0577557.1"/>
    </source>
</evidence>
<accession>A0A7J8NKN6</accession>
<dbReference type="EMBL" id="JABEZX010356129">
    <property type="protein sequence ID" value="MBA0577557.1"/>
    <property type="molecule type" value="Genomic_DNA"/>
</dbReference>
<sequence>MATSPSAVQSDTLGMASIMSEAVVDSRFFAIKKISVLLDDTNYLLWRQQVVSEEGILQDNLAFSRFQQQDCALASWLLSSQNHFSIDVLSKGFSFSTKGELSMKDFLKIIKSYCDSLASCGEVITDQEHVTAIINGLPPDYEAVIAIITTSSSANLVSYQAPTSVPEPVNTAAYRPSTNVRIRGHGRSFGSHVRVNLVSWPPSVPAAYVPSQSSPSVPTAYVPS</sequence>
<dbReference type="Proteomes" id="UP000593572">
    <property type="component" value="Unassembled WGS sequence"/>
</dbReference>